<accession>A0A6C0FAC2</accession>
<proteinExistence type="predicted"/>
<sequence length="76" mass="9432">MDLFKRVMKEYQDRVIQNMIEEWDLTPEQAEEYPSDMDLDDSYTIQKTKIYRIPEYQNRIRMIERLISKKKIQSRV</sequence>
<protein>
    <submittedName>
        <fullName evidence="1">Uncharacterized protein</fullName>
    </submittedName>
</protein>
<dbReference type="EMBL" id="MN738786">
    <property type="protein sequence ID" value="QHT36830.1"/>
    <property type="molecule type" value="Genomic_DNA"/>
</dbReference>
<reference evidence="1" key="1">
    <citation type="journal article" date="2020" name="Nature">
        <title>Giant virus diversity and host interactions through global metagenomics.</title>
        <authorList>
            <person name="Schulz F."/>
            <person name="Roux S."/>
            <person name="Paez-Espino D."/>
            <person name="Jungbluth S."/>
            <person name="Walsh D.A."/>
            <person name="Denef V.J."/>
            <person name="McMahon K.D."/>
            <person name="Konstantinidis K.T."/>
            <person name="Eloe-Fadrosh E.A."/>
            <person name="Kyrpides N.C."/>
            <person name="Woyke T."/>
        </authorList>
    </citation>
    <scope>NUCLEOTIDE SEQUENCE</scope>
    <source>
        <strain evidence="1">GVMAG-S-ERX555967-130</strain>
    </source>
</reference>
<evidence type="ECO:0000313" key="1">
    <source>
        <dbReference type="EMBL" id="QHT36830.1"/>
    </source>
</evidence>
<dbReference type="AlphaFoldDB" id="A0A6C0FAC2"/>
<organism evidence="1">
    <name type="scientific">viral metagenome</name>
    <dbReference type="NCBI Taxonomy" id="1070528"/>
    <lineage>
        <taxon>unclassified sequences</taxon>
        <taxon>metagenomes</taxon>
        <taxon>organismal metagenomes</taxon>
    </lineage>
</organism>
<name>A0A6C0FAC2_9ZZZZ</name>